<dbReference type="WBParaSite" id="scf7180000423882.g11770">
    <property type="protein sequence ID" value="scf7180000423882.g11770"/>
    <property type="gene ID" value="scf7180000423882.g11770"/>
</dbReference>
<accession>A0A915P4F2</accession>
<evidence type="ECO:0000313" key="1">
    <source>
        <dbReference type="Proteomes" id="UP000887560"/>
    </source>
</evidence>
<organism evidence="1 2">
    <name type="scientific">Meloidogyne floridensis</name>
    <dbReference type="NCBI Taxonomy" id="298350"/>
    <lineage>
        <taxon>Eukaryota</taxon>
        <taxon>Metazoa</taxon>
        <taxon>Ecdysozoa</taxon>
        <taxon>Nematoda</taxon>
        <taxon>Chromadorea</taxon>
        <taxon>Rhabditida</taxon>
        <taxon>Tylenchina</taxon>
        <taxon>Tylenchomorpha</taxon>
        <taxon>Tylenchoidea</taxon>
        <taxon>Meloidogynidae</taxon>
        <taxon>Meloidogyninae</taxon>
        <taxon>Meloidogyne</taxon>
    </lineage>
</organism>
<keyword evidence="1" id="KW-1185">Reference proteome</keyword>
<evidence type="ECO:0000313" key="2">
    <source>
        <dbReference type="WBParaSite" id="scf7180000423882.g11770"/>
    </source>
</evidence>
<reference evidence="2" key="1">
    <citation type="submission" date="2022-11" db="UniProtKB">
        <authorList>
            <consortium name="WormBaseParasite"/>
        </authorList>
    </citation>
    <scope>IDENTIFICATION</scope>
</reference>
<sequence>MILTADAVRFVKDKIFVWNLVATDGYDFVNISLWDKNYQRLLNEIGTNYKLKIFLFKTFAANKIATLYNYGSLNYELKAQETSSIEEITEKNNDLKGVSEKIYYQFLTQKFLIDEDFQPTPKEKLRIGEKFVDVEVELLNTSSIRSVTVKEKNEAKVLDCNVRLSIIKKPTILNFVKKQNGTLCSDGKNKSQFIYPNNIELNINDEITLQTANIEKNEVGVLTITIYEESAFKKEKGKKINYNLNELEYPD</sequence>
<dbReference type="AlphaFoldDB" id="A0A915P4F2"/>
<protein>
    <submittedName>
        <fullName evidence="2">Uncharacterized protein</fullName>
    </submittedName>
</protein>
<dbReference type="Proteomes" id="UP000887560">
    <property type="component" value="Unplaced"/>
</dbReference>
<name>A0A915P4F2_9BILA</name>
<proteinExistence type="predicted"/>